<accession>A0A8D2JWN9</accession>
<dbReference type="InterPro" id="IPR028271">
    <property type="entry name" value="RAMAC"/>
</dbReference>
<evidence type="ECO:0000256" key="3">
    <source>
        <dbReference type="ARBA" id="ARBA00034716"/>
    </source>
</evidence>
<dbReference type="AlphaFoldDB" id="A0A8D2JWN9"/>
<evidence type="ECO:0000256" key="2">
    <source>
        <dbReference type="ARBA" id="ARBA00023242"/>
    </source>
</evidence>
<comment type="similarity">
    <text evidence="3">Belongs to the RAM family.</text>
</comment>
<reference evidence="4" key="2">
    <citation type="submission" date="2025-08" db="UniProtKB">
        <authorList>
            <consortium name="Ensembl"/>
        </authorList>
    </citation>
    <scope>IDENTIFICATION</scope>
</reference>
<dbReference type="GO" id="GO:0031533">
    <property type="term" value="C:mRNA capping enzyme complex"/>
    <property type="evidence" value="ECO:0007669"/>
    <property type="project" value="InterPro"/>
</dbReference>
<reference evidence="4" key="1">
    <citation type="submission" date="2018-05" db="EMBL/GenBank/DDBJ databases">
        <title>Whole genome of Theropithecus gelada.</title>
        <authorList>
            <person name="Chiou K.L."/>
            <person name="Snyder-Mackler N."/>
        </authorList>
    </citation>
    <scope>NUCLEOTIDE SEQUENCE [LARGE SCALE GENOMIC DNA]</scope>
</reference>
<dbReference type="GO" id="GO:0106005">
    <property type="term" value="P:RNA 5'-cap (guanine-N7)-methylation"/>
    <property type="evidence" value="ECO:0007669"/>
    <property type="project" value="InterPro"/>
</dbReference>
<dbReference type="PANTHER" id="PTHR48168:SF1">
    <property type="entry name" value="RNA GUANINE-N7 METHYLTRANSFERASE ACTIVATING SUBUNIT-RELATED"/>
    <property type="match status" value="1"/>
</dbReference>
<evidence type="ECO:0000313" key="4">
    <source>
        <dbReference type="Ensembl" id="ENSTGEP00000006946.1"/>
    </source>
</evidence>
<keyword evidence="2" id="KW-0539">Nucleus</keyword>
<comment type="subcellular location">
    <subcellularLocation>
        <location evidence="1">Nucleus</location>
    </subcellularLocation>
</comment>
<dbReference type="Pfam" id="PF15320">
    <property type="entry name" value="RAM"/>
    <property type="match status" value="1"/>
</dbReference>
<dbReference type="PANTHER" id="PTHR48168">
    <property type="entry name" value="RNA GUANINE-7 METHYLTRANSFERASE-ACTIVATING SUBUNIT-LIKE (PSEUDOGENE)-RELATED"/>
    <property type="match status" value="1"/>
</dbReference>
<organism evidence="4 5">
    <name type="scientific">Theropithecus gelada</name>
    <name type="common">Gelada baboon</name>
    <dbReference type="NCBI Taxonomy" id="9565"/>
    <lineage>
        <taxon>Eukaryota</taxon>
        <taxon>Metazoa</taxon>
        <taxon>Chordata</taxon>
        <taxon>Craniata</taxon>
        <taxon>Vertebrata</taxon>
        <taxon>Euteleostomi</taxon>
        <taxon>Mammalia</taxon>
        <taxon>Eutheria</taxon>
        <taxon>Euarchontoglires</taxon>
        <taxon>Primates</taxon>
        <taxon>Haplorrhini</taxon>
        <taxon>Catarrhini</taxon>
        <taxon>Cercopithecidae</taxon>
        <taxon>Cercopithecinae</taxon>
        <taxon>Theropithecus</taxon>
    </lineage>
</organism>
<dbReference type="Ensembl" id="ENSTGET00000008364.1">
    <property type="protein sequence ID" value="ENSTGEP00000006946.1"/>
    <property type="gene ID" value="ENSTGEG00000005675.1"/>
</dbReference>
<dbReference type="GO" id="GO:0003723">
    <property type="term" value="F:RNA binding"/>
    <property type="evidence" value="ECO:0007669"/>
    <property type="project" value="InterPro"/>
</dbReference>
<reference evidence="4" key="3">
    <citation type="submission" date="2025-09" db="UniProtKB">
        <authorList>
            <consortium name="Ensembl"/>
        </authorList>
    </citation>
    <scope>IDENTIFICATION</scope>
</reference>
<proteinExistence type="inferred from homology"/>
<dbReference type="Proteomes" id="UP000694411">
    <property type="component" value="Chromosome 1"/>
</dbReference>
<sequence length="68" mass="7979">MTNTSKAVPTFEEMLASRFTEGDREYQQYLKRPPESPLIVEEWNSRAGWSQINRGNHLWYFLMAALAN</sequence>
<name>A0A8D2JWN9_THEGE</name>
<evidence type="ECO:0000313" key="5">
    <source>
        <dbReference type="Proteomes" id="UP000694411"/>
    </source>
</evidence>
<evidence type="ECO:0000256" key="1">
    <source>
        <dbReference type="ARBA" id="ARBA00004123"/>
    </source>
</evidence>
<keyword evidence="5" id="KW-1185">Reference proteome</keyword>
<protein>
    <submittedName>
        <fullName evidence="4">Uncharacterized protein</fullName>
    </submittedName>
</protein>